<dbReference type="EMBL" id="JACCFO010000001">
    <property type="protein sequence ID" value="NYI97749.1"/>
    <property type="molecule type" value="Genomic_DNA"/>
</dbReference>
<feature type="domain" description="DUF6292" evidence="1">
    <location>
        <begin position="8"/>
        <end position="73"/>
    </location>
</feature>
<name>A0A853BPZ5_9ACTN</name>
<keyword evidence="3" id="KW-1185">Reference proteome</keyword>
<protein>
    <recommendedName>
        <fullName evidence="1">DUF6292 domain-containing protein</fullName>
    </recommendedName>
</protein>
<reference evidence="2 3" key="1">
    <citation type="submission" date="2020-07" db="EMBL/GenBank/DDBJ databases">
        <title>Sequencing the genomes of 1000 actinobacteria strains.</title>
        <authorList>
            <person name="Klenk H.-P."/>
        </authorList>
    </citation>
    <scope>NUCLEOTIDE SEQUENCE [LARGE SCALE GENOMIC DNA]</scope>
    <source>
        <strain evidence="2 3">DSM 45927</strain>
    </source>
</reference>
<dbReference type="AlphaFoldDB" id="A0A853BPZ5"/>
<dbReference type="InterPro" id="IPR046259">
    <property type="entry name" value="DUF6292"/>
</dbReference>
<comment type="caution">
    <text evidence="2">The sequence shown here is derived from an EMBL/GenBank/DDBJ whole genome shotgun (WGS) entry which is preliminary data.</text>
</comment>
<accession>A0A853BPZ5</accession>
<dbReference type="Pfam" id="PF19809">
    <property type="entry name" value="DUF6292"/>
    <property type="match status" value="1"/>
</dbReference>
<proteinExistence type="predicted"/>
<evidence type="ECO:0000259" key="1">
    <source>
        <dbReference type="Pfam" id="PF19809"/>
    </source>
</evidence>
<organism evidence="2 3">
    <name type="scientific">Streptomonospora nanhaiensis</name>
    <dbReference type="NCBI Taxonomy" id="1323731"/>
    <lineage>
        <taxon>Bacteria</taxon>
        <taxon>Bacillati</taxon>
        <taxon>Actinomycetota</taxon>
        <taxon>Actinomycetes</taxon>
        <taxon>Streptosporangiales</taxon>
        <taxon>Nocardiopsidaceae</taxon>
        <taxon>Streptomonospora</taxon>
    </lineage>
</organism>
<evidence type="ECO:0000313" key="3">
    <source>
        <dbReference type="Proteomes" id="UP000575985"/>
    </source>
</evidence>
<evidence type="ECO:0000313" key="2">
    <source>
        <dbReference type="EMBL" id="NYI97749.1"/>
    </source>
</evidence>
<dbReference type="Proteomes" id="UP000575985">
    <property type="component" value="Unassembled WGS sequence"/>
</dbReference>
<gene>
    <name evidence="2" type="ORF">HNR12_004026</name>
</gene>
<sequence length="114" mass="12628">MLDHWNDPLDPRDVSVIVRSGGPAAPGRLRFVWDEESGWRFGPMDAEGWVALERTRYLPGGLLPDPDQVAAVVGRVLAGTETGSPHRPHYRSFRDYGDGFDARLAAYARAALPR</sequence>